<evidence type="ECO:0000313" key="1">
    <source>
        <dbReference type="EMBL" id="MCF7559014.1"/>
    </source>
</evidence>
<dbReference type="Proteomes" id="UP001200022">
    <property type="component" value="Unassembled WGS sequence"/>
</dbReference>
<dbReference type="RefSeq" id="WP_379840239.1">
    <property type="nucleotide sequence ID" value="NZ_JBHTJE010000002.1"/>
</dbReference>
<evidence type="ECO:0000313" key="2">
    <source>
        <dbReference type="Proteomes" id="UP001200022"/>
    </source>
</evidence>
<gene>
    <name evidence="1" type="ORF">L3X39_00065</name>
</gene>
<protein>
    <submittedName>
        <fullName evidence="1">Uncharacterized protein</fullName>
    </submittedName>
</protein>
<comment type="caution">
    <text evidence="1">The sequence shown here is derived from an EMBL/GenBank/DDBJ whole genome shotgun (WGS) entry which is preliminary data.</text>
</comment>
<sequence>MRCLIVNIVFLMFLQKNLAQHLNYNPEIVLGYRSYTYQHKINYNFNDKLKLTNITYYDTEYNNDNNNIYFLRNSLSYGVHKNIGLSLGIGLKNPGSFATISGNFHYKSDSIWLLYSAGITYQNDFTLEQVAFIEYKPLINNEVYGLIKVQSNGNINFKEQERGIQQIRIGIKKKQRQYGLAANFDQFKNNKTLNNYGFFYKHEF</sequence>
<name>A0ABS9IDY8_9FLAO</name>
<organism evidence="1 2">
    <name type="scientific">Flaviramulus multivorans</name>
    <dbReference type="NCBI Taxonomy" id="1304750"/>
    <lineage>
        <taxon>Bacteria</taxon>
        <taxon>Pseudomonadati</taxon>
        <taxon>Bacteroidota</taxon>
        <taxon>Flavobacteriia</taxon>
        <taxon>Flavobacteriales</taxon>
        <taxon>Flavobacteriaceae</taxon>
        <taxon>Flaviramulus</taxon>
    </lineage>
</organism>
<keyword evidence="2" id="KW-1185">Reference proteome</keyword>
<dbReference type="EMBL" id="JAKKDV010000001">
    <property type="protein sequence ID" value="MCF7559014.1"/>
    <property type="molecule type" value="Genomic_DNA"/>
</dbReference>
<reference evidence="1 2" key="1">
    <citation type="submission" date="2022-01" db="EMBL/GenBank/DDBJ databases">
        <title>Draft genome sequence of Sabulilitoribacter multivorans KCTC 32326.</title>
        <authorList>
            <person name="Oh J.-S."/>
        </authorList>
    </citation>
    <scope>NUCLEOTIDE SEQUENCE [LARGE SCALE GENOMIC DNA]</scope>
    <source>
        <strain evidence="1 2">M-M16</strain>
    </source>
</reference>
<accession>A0ABS9IDY8</accession>
<proteinExistence type="predicted"/>